<dbReference type="OrthoDB" id="3789034at2759"/>
<evidence type="ECO:0000313" key="2">
    <source>
        <dbReference type="EMBL" id="KAF2818568.1"/>
    </source>
</evidence>
<dbReference type="InterPro" id="IPR036397">
    <property type="entry name" value="RNaseH_sf"/>
</dbReference>
<keyword evidence="3" id="KW-1185">Reference proteome</keyword>
<feature type="region of interest" description="Disordered" evidence="1">
    <location>
        <begin position="155"/>
        <end position="186"/>
    </location>
</feature>
<gene>
    <name evidence="2" type="ORF">CC86DRAFT_433402</name>
</gene>
<protein>
    <submittedName>
        <fullName evidence="2">Uncharacterized protein</fullName>
    </submittedName>
</protein>
<evidence type="ECO:0000313" key="3">
    <source>
        <dbReference type="Proteomes" id="UP000799424"/>
    </source>
</evidence>
<dbReference type="EMBL" id="MU006251">
    <property type="protein sequence ID" value="KAF2818568.1"/>
    <property type="molecule type" value="Genomic_DNA"/>
</dbReference>
<dbReference type="GO" id="GO:0003676">
    <property type="term" value="F:nucleic acid binding"/>
    <property type="evidence" value="ECO:0007669"/>
    <property type="project" value="InterPro"/>
</dbReference>
<name>A0A6A6ZCI2_9PLEO</name>
<evidence type="ECO:0000256" key="1">
    <source>
        <dbReference type="SAM" id="MobiDB-lite"/>
    </source>
</evidence>
<dbReference type="AlphaFoldDB" id="A0A6A6ZCI2"/>
<accession>A0A6A6ZCI2</accession>
<organism evidence="2 3">
    <name type="scientific">Ophiobolus disseminans</name>
    <dbReference type="NCBI Taxonomy" id="1469910"/>
    <lineage>
        <taxon>Eukaryota</taxon>
        <taxon>Fungi</taxon>
        <taxon>Dikarya</taxon>
        <taxon>Ascomycota</taxon>
        <taxon>Pezizomycotina</taxon>
        <taxon>Dothideomycetes</taxon>
        <taxon>Pleosporomycetidae</taxon>
        <taxon>Pleosporales</taxon>
        <taxon>Pleosporineae</taxon>
        <taxon>Phaeosphaeriaceae</taxon>
        <taxon>Ophiobolus</taxon>
    </lineage>
</organism>
<dbReference type="Proteomes" id="UP000799424">
    <property type="component" value="Unassembled WGS sequence"/>
</dbReference>
<feature type="compositionally biased region" description="Basic and acidic residues" evidence="1">
    <location>
        <begin position="175"/>
        <end position="186"/>
    </location>
</feature>
<dbReference type="Gene3D" id="3.30.420.10">
    <property type="entry name" value="Ribonuclease H-like superfamily/Ribonuclease H"/>
    <property type="match status" value="1"/>
</dbReference>
<sequence length="186" mass="22180">GRPWRVPAERIKALLNDRENSVRDAPILVQQRENSIPLCPRALRYNLSNREDAHLYVAAYSDEISEANKRHRVSYSNTYKDRPIRGFWDTVYFTDEAHFNPTESFQQPRILRRKGERLKQGNIRTQKKRKSSPLTLHMYASVNWKFKSPLGFYNNEKDMLKPPKQPRRPVQSKYETLEQHQKRVKE</sequence>
<feature type="non-terminal residue" evidence="2">
    <location>
        <position position="1"/>
    </location>
</feature>
<reference evidence="2" key="1">
    <citation type="journal article" date="2020" name="Stud. Mycol.">
        <title>101 Dothideomycetes genomes: a test case for predicting lifestyles and emergence of pathogens.</title>
        <authorList>
            <person name="Haridas S."/>
            <person name="Albert R."/>
            <person name="Binder M."/>
            <person name="Bloem J."/>
            <person name="Labutti K."/>
            <person name="Salamov A."/>
            <person name="Andreopoulos B."/>
            <person name="Baker S."/>
            <person name="Barry K."/>
            <person name="Bills G."/>
            <person name="Bluhm B."/>
            <person name="Cannon C."/>
            <person name="Castanera R."/>
            <person name="Culley D."/>
            <person name="Daum C."/>
            <person name="Ezra D."/>
            <person name="Gonzalez J."/>
            <person name="Henrissat B."/>
            <person name="Kuo A."/>
            <person name="Liang C."/>
            <person name="Lipzen A."/>
            <person name="Lutzoni F."/>
            <person name="Magnuson J."/>
            <person name="Mondo S."/>
            <person name="Nolan M."/>
            <person name="Ohm R."/>
            <person name="Pangilinan J."/>
            <person name="Park H.-J."/>
            <person name="Ramirez L."/>
            <person name="Alfaro M."/>
            <person name="Sun H."/>
            <person name="Tritt A."/>
            <person name="Yoshinaga Y."/>
            <person name="Zwiers L.-H."/>
            <person name="Turgeon B."/>
            <person name="Goodwin S."/>
            <person name="Spatafora J."/>
            <person name="Crous P."/>
            <person name="Grigoriev I."/>
        </authorList>
    </citation>
    <scope>NUCLEOTIDE SEQUENCE</scope>
    <source>
        <strain evidence="2">CBS 113818</strain>
    </source>
</reference>
<proteinExistence type="predicted"/>